<evidence type="ECO:0000259" key="5">
    <source>
        <dbReference type="Pfam" id="PF20172"/>
    </source>
</evidence>
<feature type="domain" description="DUF6538" evidence="5">
    <location>
        <begin position="2"/>
        <end position="60"/>
    </location>
</feature>
<dbReference type="InterPro" id="IPR050090">
    <property type="entry name" value="Tyrosine_recombinase_XerCD"/>
</dbReference>
<organism evidence="6 7">
    <name type="scientific">Methylobacterium gossipiicola</name>
    <dbReference type="NCBI Taxonomy" id="582675"/>
    <lineage>
        <taxon>Bacteria</taxon>
        <taxon>Pseudomonadati</taxon>
        <taxon>Pseudomonadota</taxon>
        <taxon>Alphaproteobacteria</taxon>
        <taxon>Hyphomicrobiales</taxon>
        <taxon>Methylobacteriaceae</taxon>
        <taxon>Methylobacterium</taxon>
    </lineage>
</organism>
<proteinExistence type="inferred from homology"/>
<dbReference type="AlphaFoldDB" id="A0A1I2T712"/>
<dbReference type="PANTHER" id="PTHR30349:SF41">
    <property type="entry name" value="INTEGRASE_RECOMBINASE PROTEIN MJ0367-RELATED"/>
    <property type="match status" value="1"/>
</dbReference>
<dbReference type="OrthoDB" id="9784724at2"/>
<name>A0A1I2T712_9HYPH</name>
<dbReference type="Proteomes" id="UP000199229">
    <property type="component" value="Unassembled WGS sequence"/>
</dbReference>
<evidence type="ECO:0000313" key="6">
    <source>
        <dbReference type="EMBL" id="SFG58326.1"/>
    </source>
</evidence>
<keyword evidence="2" id="KW-0229">DNA integration</keyword>
<dbReference type="STRING" id="582675.SAMN05192565_10631"/>
<dbReference type="RefSeq" id="WP_091970189.1">
    <property type="nucleotide sequence ID" value="NZ_FOPM01000006.1"/>
</dbReference>
<evidence type="ECO:0000256" key="2">
    <source>
        <dbReference type="ARBA" id="ARBA00022908"/>
    </source>
</evidence>
<protein>
    <submittedName>
        <fullName evidence="6">Site-specific recombinase XerD</fullName>
    </submittedName>
</protein>
<evidence type="ECO:0000256" key="1">
    <source>
        <dbReference type="ARBA" id="ARBA00008857"/>
    </source>
</evidence>
<dbReference type="Pfam" id="PF20172">
    <property type="entry name" value="DUF6538"/>
    <property type="match status" value="1"/>
</dbReference>
<evidence type="ECO:0000256" key="4">
    <source>
        <dbReference type="ARBA" id="ARBA00023172"/>
    </source>
</evidence>
<dbReference type="Gene3D" id="1.10.150.130">
    <property type="match status" value="1"/>
</dbReference>
<evidence type="ECO:0000256" key="3">
    <source>
        <dbReference type="ARBA" id="ARBA00023125"/>
    </source>
</evidence>
<dbReference type="InterPro" id="IPR010998">
    <property type="entry name" value="Integrase_recombinase_N"/>
</dbReference>
<dbReference type="PANTHER" id="PTHR30349">
    <property type="entry name" value="PHAGE INTEGRASE-RELATED"/>
    <property type="match status" value="1"/>
</dbReference>
<dbReference type="InterPro" id="IPR011010">
    <property type="entry name" value="DNA_brk_join_enz"/>
</dbReference>
<keyword evidence="3" id="KW-0238">DNA-binding</keyword>
<gene>
    <name evidence="6" type="ORF">SAMN05192565_10631</name>
</gene>
<dbReference type="InterPro" id="IPR013762">
    <property type="entry name" value="Integrase-like_cat_sf"/>
</dbReference>
<dbReference type="EMBL" id="FOPM01000006">
    <property type="protein sequence ID" value="SFG58326.1"/>
    <property type="molecule type" value="Genomic_DNA"/>
</dbReference>
<accession>A0A1I2T712</accession>
<evidence type="ECO:0000313" key="7">
    <source>
        <dbReference type="Proteomes" id="UP000199229"/>
    </source>
</evidence>
<sequence>MYVVKRGDRFWFRKIVPVDLVDVLGIAEIRRSLRTASAREARRRALDVLVRVEDVYEVLRSERPLRPARDVAMALLEQALSTNEGTPGSFEVRDRTLRDARGAMRRTGDRDVSVGRPADAAGLGEIRTDDVVTAVEALHLLRREGPRGEENRIAVSILEAVARMTQGGLPDTVQGLEDLDGALETLATLRSAESALGNPATFEAFRALFAGLMPPPAPARDDPSVKEIVASTLRDELARSEAERWSAMPVADAIAQFVAEESSKRGGAKHQQDVPRRLASFLTCVGNKPIRDVSRDDAKAYRDLLDRVPDRFVQRFKTYDLREAIAANDKCRVPNPAIGSVTVDLKYLGPVRRMFEYLVREGLIASNPFTDIRSRQQEQSGAKSKRLPLKTAHINGLLALTSKEPVLSATYWLPIIMLFSGARPGELAQLKVGDLREDYNGRPHLNVLCLDDTENEEPDVVPLRKGPKETRTVKTHAGHRLVPVHPMLVRMGILDLFERRRRVSDVRGQLFGDVAPNAHGHYSAAVTRRINRRLRSLGVENKRFVLYSLRHNFIDACHAAGMPDVARMKMVGHQMNGMGGVYGNPLPEPWESAWIEKVAYEGLDLEPYLRMASKIPAPGTRTARQRTW</sequence>
<dbReference type="GO" id="GO:0015074">
    <property type="term" value="P:DNA integration"/>
    <property type="evidence" value="ECO:0007669"/>
    <property type="project" value="UniProtKB-KW"/>
</dbReference>
<keyword evidence="7" id="KW-1185">Reference proteome</keyword>
<dbReference type="GO" id="GO:0006310">
    <property type="term" value="P:DNA recombination"/>
    <property type="evidence" value="ECO:0007669"/>
    <property type="project" value="UniProtKB-KW"/>
</dbReference>
<dbReference type="SUPFAM" id="SSF56349">
    <property type="entry name" value="DNA breaking-rejoining enzymes"/>
    <property type="match status" value="1"/>
</dbReference>
<comment type="similarity">
    <text evidence="1">Belongs to the 'phage' integrase family.</text>
</comment>
<reference evidence="7" key="1">
    <citation type="submission" date="2016-10" db="EMBL/GenBank/DDBJ databases">
        <authorList>
            <person name="Varghese N."/>
            <person name="Submissions S."/>
        </authorList>
    </citation>
    <scope>NUCLEOTIDE SEQUENCE [LARGE SCALE GENOMIC DNA]</scope>
    <source>
        <strain evidence="7">Gh-105</strain>
    </source>
</reference>
<dbReference type="Gene3D" id="1.10.443.10">
    <property type="entry name" value="Intergrase catalytic core"/>
    <property type="match status" value="1"/>
</dbReference>
<dbReference type="InterPro" id="IPR046668">
    <property type="entry name" value="DUF6538"/>
</dbReference>
<dbReference type="GO" id="GO:0003677">
    <property type="term" value="F:DNA binding"/>
    <property type="evidence" value="ECO:0007669"/>
    <property type="project" value="UniProtKB-KW"/>
</dbReference>
<keyword evidence="4" id="KW-0233">DNA recombination</keyword>